<name>A0ABU6JXT3_9RHOO</name>
<feature type="compositionally biased region" description="Polar residues" evidence="1">
    <location>
        <begin position="1"/>
        <end position="13"/>
    </location>
</feature>
<feature type="compositionally biased region" description="Low complexity" evidence="1">
    <location>
        <begin position="14"/>
        <end position="23"/>
    </location>
</feature>
<feature type="region of interest" description="Disordered" evidence="1">
    <location>
        <begin position="1"/>
        <end position="23"/>
    </location>
</feature>
<evidence type="ECO:0000313" key="2">
    <source>
        <dbReference type="EMBL" id="MEC5384459.1"/>
    </source>
</evidence>
<organism evidence="2 3">
    <name type="scientific">Uliginosibacterium silvisoli</name>
    <dbReference type="NCBI Taxonomy" id="3114758"/>
    <lineage>
        <taxon>Bacteria</taxon>
        <taxon>Pseudomonadati</taxon>
        <taxon>Pseudomonadota</taxon>
        <taxon>Betaproteobacteria</taxon>
        <taxon>Rhodocyclales</taxon>
        <taxon>Zoogloeaceae</taxon>
        <taxon>Uliginosibacterium</taxon>
    </lineage>
</organism>
<accession>A0ABU6JXT3</accession>
<dbReference type="SUPFAM" id="SSF81301">
    <property type="entry name" value="Nucleotidyltransferase"/>
    <property type="match status" value="1"/>
</dbReference>
<dbReference type="Proteomes" id="UP001331561">
    <property type="component" value="Unassembled WGS sequence"/>
</dbReference>
<dbReference type="InterPro" id="IPR043519">
    <property type="entry name" value="NT_sf"/>
</dbReference>
<dbReference type="PROSITE" id="PS51257">
    <property type="entry name" value="PROKAR_LIPOPROTEIN"/>
    <property type="match status" value="1"/>
</dbReference>
<evidence type="ECO:0000256" key="1">
    <source>
        <dbReference type="SAM" id="MobiDB-lite"/>
    </source>
</evidence>
<reference evidence="2 3" key="1">
    <citation type="submission" date="2024-01" db="EMBL/GenBank/DDBJ databases">
        <title>Uliginosibacterium soil sp. nov.</title>
        <authorList>
            <person name="Lv Y."/>
        </authorList>
    </citation>
    <scope>NUCLEOTIDE SEQUENCE [LARGE SCALE GENOMIC DNA]</scope>
    <source>
        <strain evidence="2 3">H3</strain>
    </source>
</reference>
<dbReference type="Pfam" id="PF14907">
    <property type="entry name" value="NTP_transf_5"/>
    <property type="match status" value="1"/>
</dbReference>
<comment type="caution">
    <text evidence="2">The sequence shown here is derived from an EMBL/GenBank/DDBJ whole genome shotgun (WGS) entry which is preliminary data.</text>
</comment>
<sequence>MNNKMNDSAAQHMSSRSQPLVQPSVQPPVLSSCCKEFDVETAAFYRRVLEILQAASAPFVVGGTYAQSCYTGSQRPTKDLDLFIRKSDYPYISNIMREAGYETDLTYSHWLAKIRLDEAFIDVIFSSGNGISTVDDEWFEYASDAEVLGVPVRIAPVEEMIWSKAFIMERERYDGADVAHLLHVRSRQLDWERLLRRFDTHWRVLLSHLVLFGFIYPDEQTLIPQWVMNYLNDRLTLETHGEQPPARLCQGTLLSREQYLHDIEQQGYRDGRMRPFGNMSTREIAHWTEAIPQRHATDPDTPLQESPHEGGRQACRG</sequence>
<evidence type="ECO:0000313" key="3">
    <source>
        <dbReference type="Proteomes" id="UP001331561"/>
    </source>
</evidence>
<dbReference type="InterPro" id="IPR039498">
    <property type="entry name" value="NTP_transf_5"/>
</dbReference>
<feature type="region of interest" description="Disordered" evidence="1">
    <location>
        <begin position="295"/>
        <end position="317"/>
    </location>
</feature>
<dbReference type="Gene3D" id="3.30.460.40">
    <property type="match status" value="1"/>
</dbReference>
<keyword evidence="3" id="KW-1185">Reference proteome</keyword>
<gene>
    <name evidence="2" type="ORF">VVD49_01920</name>
</gene>
<dbReference type="RefSeq" id="WP_327597437.1">
    <property type="nucleotide sequence ID" value="NZ_JAYXHS010000001.1"/>
</dbReference>
<protein>
    <submittedName>
        <fullName evidence="2">Nucleotidyltransferase</fullName>
    </submittedName>
</protein>
<proteinExistence type="predicted"/>
<dbReference type="EMBL" id="JAYXHS010000001">
    <property type="protein sequence ID" value="MEC5384459.1"/>
    <property type="molecule type" value="Genomic_DNA"/>
</dbReference>